<evidence type="ECO:0000256" key="10">
    <source>
        <dbReference type="ARBA" id="ARBA00022741"/>
    </source>
</evidence>
<keyword evidence="9 18" id="KW-0812">Transmembrane</keyword>
<dbReference type="RefSeq" id="WP_089908958.1">
    <property type="nucleotide sequence ID" value="NZ_FOBB01000002.1"/>
</dbReference>
<dbReference type="SUPFAM" id="SSF81665">
    <property type="entry name" value="Calcium ATPase, transmembrane domain M"/>
    <property type="match status" value="1"/>
</dbReference>
<evidence type="ECO:0000256" key="11">
    <source>
        <dbReference type="ARBA" id="ARBA00022840"/>
    </source>
</evidence>
<evidence type="ECO:0000256" key="6">
    <source>
        <dbReference type="ARBA" id="ARBA00022475"/>
    </source>
</evidence>
<organism evidence="20 21">
    <name type="scientific">Chitinophaga rupis</name>
    <dbReference type="NCBI Taxonomy" id="573321"/>
    <lineage>
        <taxon>Bacteria</taxon>
        <taxon>Pseudomonadati</taxon>
        <taxon>Bacteroidota</taxon>
        <taxon>Chitinophagia</taxon>
        <taxon>Chitinophagales</taxon>
        <taxon>Chitinophagaceae</taxon>
        <taxon>Chitinophaga</taxon>
    </lineage>
</organism>
<dbReference type="InterPro" id="IPR001757">
    <property type="entry name" value="P_typ_ATPase"/>
</dbReference>
<comment type="function">
    <text evidence="1">Mediates magnesium influx to the cytosol.</text>
</comment>
<dbReference type="Gene3D" id="3.40.50.1000">
    <property type="entry name" value="HAD superfamily/HAD-like"/>
    <property type="match status" value="1"/>
</dbReference>
<evidence type="ECO:0000256" key="15">
    <source>
        <dbReference type="ARBA" id="ARBA00023136"/>
    </source>
</evidence>
<evidence type="ECO:0000256" key="14">
    <source>
        <dbReference type="ARBA" id="ARBA00022989"/>
    </source>
</evidence>
<evidence type="ECO:0000313" key="20">
    <source>
        <dbReference type="EMBL" id="SEL39258.1"/>
    </source>
</evidence>
<dbReference type="Pfam" id="PF13246">
    <property type="entry name" value="Cation_ATPase"/>
    <property type="match status" value="1"/>
</dbReference>
<dbReference type="SMART" id="SM00831">
    <property type="entry name" value="Cation_ATPase_N"/>
    <property type="match status" value="1"/>
</dbReference>
<dbReference type="InterPro" id="IPR036412">
    <property type="entry name" value="HAD-like_sf"/>
</dbReference>
<dbReference type="InterPro" id="IPR006068">
    <property type="entry name" value="ATPase_P-typ_cation-transptr_C"/>
</dbReference>
<dbReference type="EC" id="7.2.2.14" evidence="4"/>
<name>A0A1H7PUV0_9BACT</name>
<feature type="transmembrane region" description="Helical" evidence="18">
    <location>
        <begin position="775"/>
        <end position="803"/>
    </location>
</feature>
<keyword evidence="13" id="KW-1278">Translocase</keyword>
<dbReference type="SFLD" id="SFLDF00027">
    <property type="entry name" value="p-type_atpase"/>
    <property type="match status" value="1"/>
</dbReference>
<evidence type="ECO:0000256" key="7">
    <source>
        <dbReference type="ARBA" id="ARBA00022519"/>
    </source>
</evidence>
<dbReference type="Pfam" id="PF00689">
    <property type="entry name" value="Cation_ATPase_C"/>
    <property type="match status" value="1"/>
</dbReference>
<keyword evidence="15 18" id="KW-0472">Membrane</keyword>
<feature type="transmembrane region" description="Helical" evidence="18">
    <location>
        <begin position="58"/>
        <end position="80"/>
    </location>
</feature>
<dbReference type="STRING" id="573321.SAMN04488505_102173"/>
<dbReference type="InterPro" id="IPR018303">
    <property type="entry name" value="ATPase_P-typ_P_site"/>
</dbReference>
<dbReference type="PRINTS" id="PR01836">
    <property type="entry name" value="MGATPASE"/>
</dbReference>
<dbReference type="GO" id="GO:0016887">
    <property type="term" value="F:ATP hydrolysis activity"/>
    <property type="evidence" value="ECO:0007669"/>
    <property type="project" value="InterPro"/>
</dbReference>
<evidence type="ECO:0000256" key="13">
    <source>
        <dbReference type="ARBA" id="ARBA00022967"/>
    </source>
</evidence>
<evidence type="ECO:0000256" key="8">
    <source>
        <dbReference type="ARBA" id="ARBA00022553"/>
    </source>
</evidence>
<dbReference type="EMBL" id="FOBB01000002">
    <property type="protein sequence ID" value="SEL39258.1"/>
    <property type="molecule type" value="Genomic_DNA"/>
</dbReference>
<dbReference type="AlphaFoldDB" id="A0A1H7PUV0"/>
<comment type="subcellular location">
    <subcellularLocation>
        <location evidence="2">Cell inner membrane</location>
        <topology evidence="2">Multi-pass membrane protein</topology>
    </subcellularLocation>
</comment>
<protein>
    <recommendedName>
        <fullName evidence="5">Magnesium-transporting ATPase, P-type 1</fullName>
        <ecNumber evidence="4">7.2.2.14</ecNumber>
    </recommendedName>
    <alternativeName>
        <fullName evidence="16">Mg(2+) transport ATPase, P-type 1</fullName>
    </alternativeName>
</protein>
<dbReference type="Gene3D" id="2.70.150.10">
    <property type="entry name" value="Calcium-transporting ATPase, cytoplasmic transduction domain A"/>
    <property type="match status" value="1"/>
</dbReference>
<dbReference type="InterPro" id="IPR023214">
    <property type="entry name" value="HAD_sf"/>
</dbReference>
<keyword evidence="8" id="KW-0597">Phosphoprotein</keyword>
<accession>A0A1H7PUV0</accession>
<evidence type="ECO:0000256" key="1">
    <source>
        <dbReference type="ARBA" id="ARBA00003954"/>
    </source>
</evidence>
<comment type="similarity">
    <text evidence="3">Belongs to the cation transport ATPase (P-type) (TC 3.A.3) family. Type IIIB subfamily.</text>
</comment>
<dbReference type="SUPFAM" id="SSF81653">
    <property type="entry name" value="Calcium ATPase, transduction domain A"/>
    <property type="match status" value="1"/>
</dbReference>
<dbReference type="OrthoDB" id="9770315at2"/>
<evidence type="ECO:0000256" key="18">
    <source>
        <dbReference type="SAM" id="Phobius"/>
    </source>
</evidence>
<evidence type="ECO:0000256" key="17">
    <source>
        <dbReference type="ARBA" id="ARBA00047295"/>
    </source>
</evidence>
<feature type="transmembrane region" description="Helical" evidence="18">
    <location>
        <begin position="278"/>
        <end position="302"/>
    </location>
</feature>
<keyword evidence="7" id="KW-0997">Cell inner membrane</keyword>
<dbReference type="SFLD" id="SFLDS00003">
    <property type="entry name" value="Haloacid_Dehalogenase"/>
    <property type="match status" value="1"/>
</dbReference>
<dbReference type="PROSITE" id="PS00154">
    <property type="entry name" value="ATPASE_E1_E2"/>
    <property type="match status" value="1"/>
</dbReference>
<dbReference type="SUPFAM" id="SSF56784">
    <property type="entry name" value="HAD-like"/>
    <property type="match status" value="1"/>
</dbReference>
<dbReference type="NCBIfam" id="TIGR01524">
    <property type="entry name" value="ATPase-IIIB_Mg"/>
    <property type="match status" value="1"/>
</dbReference>
<dbReference type="GO" id="GO:0005524">
    <property type="term" value="F:ATP binding"/>
    <property type="evidence" value="ECO:0007669"/>
    <property type="project" value="UniProtKB-KW"/>
</dbReference>
<dbReference type="Gene3D" id="3.40.1110.10">
    <property type="entry name" value="Calcium-transporting ATPase, cytoplasmic domain N"/>
    <property type="match status" value="1"/>
</dbReference>
<feature type="transmembrane region" description="Helical" evidence="18">
    <location>
        <begin position="712"/>
        <end position="732"/>
    </location>
</feature>
<dbReference type="InterPro" id="IPR059000">
    <property type="entry name" value="ATPase_P-type_domA"/>
</dbReference>
<evidence type="ECO:0000313" key="21">
    <source>
        <dbReference type="Proteomes" id="UP000198984"/>
    </source>
</evidence>
<reference evidence="20 21" key="1">
    <citation type="submission" date="2016-10" db="EMBL/GenBank/DDBJ databases">
        <authorList>
            <person name="de Groot N.N."/>
        </authorList>
    </citation>
    <scope>NUCLEOTIDE SEQUENCE [LARGE SCALE GENOMIC DNA]</scope>
    <source>
        <strain evidence="20 21">DSM 21039</strain>
    </source>
</reference>
<dbReference type="InterPro" id="IPR044492">
    <property type="entry name" value="P_typ_ATPase_HD_dom"/>
</dbReference>
<evidence type="ECO:0000256" key="3">
    <source>
        <dbReference type="ARBA" id="ARBA00008746"/>
    </source>
</evidence>
<proteinExistence type="inferred from homology"/>
<dbReference type="InterPro" id="IPR023299">
    <property type="entry name" value="ATPase_P-typ_cyto_dom_N"/>
</dbReference>
<keyword evidence="6" id="KW-1003">Cell membrane</keyword>
<dbReference type="Pfam" id="PF00122">
    <property type="entry name" value="E1-E2_ATPase"/>
    <property type="match status" value="1"/>
</dbReference>
<keyword evidence="12" id="KW-0460">Magnesium</keyword>
<dbReference type="InterPro" id="IPR023298">
    <property type="entry name" value="ATPase_P-typ_TM_dom_sf"/>
</dbReference>
<dbReference type="Proteomes" id="UP000198984">
    <property type="component" value="Unassembled WGS sequence"/>
</dbReference>
<evidence type="ECO:0000256" key="4">
    <source>
        <dbReference type="ARBA" id="ARBA00012786"/>
    </source>
</evidence>
<dbReference type="Gene3D" id="1.20.1110.10">
    <property type="entry name" value="Calcium-transporting ATPase, transmembrane domain"/>
    <property type="match status" value="1"/>
</dbReference>
<comment type="catalytic activity">
    <reaction evidence="17">
        <text>Mg(2+)(out) + ATP + H2O = Mg(2+)(in) + ADP + phosphate + H(+)</text>
        <dbReference type="Rhea" id="RHEA:10260"/>
        <dbReference type="ChEBI" id="CHEBI:15377"/>
        <dbReference type="ChEBI" id="CHEBI:15378"/>
        <dbReference type="ChEBI" id="CHEBI:18420"/>
        <dbReference type="ChEBI" id="CHEBI:30616"/>
        <dbReference type="ChEBI" id="CHEBI:43474"/>
        <dbReference type="ChEBI" id="CHEBI:456216"/>
        <dbReference type="EC" id="7.2.2.14"/>
    </reaction>
</comment>
<evidence type="ECO:0000256" key="12">
    <source>
        <dbReference type="ARBA" id="ARBA00022842"/>
    </source>
</evidence>
<dbReference type="GO" id="GO:0005886">
    <property type="term" value="C:plasma membrane"/>
    <property type="evidence" value="ECO:0007669"/>
    <property type="project" value="UniProtKB-SubCell"/>
</dbReference>
<dbReference type="PANTHER" id="PTHR42861">
    <property type="entry name" value="CALCIUM-TRANSPORTING ATPASE"/>
    <property type="match status" value="1"/>
</dbReference>
<dbReference type="InterPro" id="IPR004014">
    <property type="entry name" value="ATPase_P-typ_cation-transptr_N"/>
</dbReference>
<keyword evidence="14 18" id="KW-1133">Transmembrane helix</keyword>
<dbReference type="NCBIfam" id="TIGR01494">
    <property type="entry name" value="ATPase_P-type"/>
    <property type="match status" value="2"/>
</dbReference>
<feature type="transmembrane region" description="Helical" evidence="18">
    <location>
        <begin position="252"/>
        <end position="272"/>
    </location>
</feature>
<keyword evidence="11" id="KW-0067">ATP-binding</keyword>
<feature type="transmembrane region" description="Helical" evidence="18">
    <location>
        <begin position="809"/>
        <end position="827"/>
    </location>
</feature>
<keyword evidence="21" id="KW-1185">Reference proteome</keyword>
<keyword evidence="10" id="KW-0547">Nucleotide-binding</keyword>
<evidence type="ECO:0000256" key="5">
    <source>
        <dbReference type="ARBA" id="ARBA00013555"/>
    </source>
</evidence>
<dbReference type="InterPro" id="IPR008250">
    <property type="entry name" value="ATPase_P-typ_transduc_dom_A_sf"/>
</dbReference>
<evidence type="ECO:0000256" key="9">
    <source>
        <dbReference type="ARBA" id="ARBA00022692"/>
    </source>
</evidence>
<evidence type="ECO:0000259" key="19">
    <source>
        <dbReference type="SMART" id="SM00831"/>
    </source>
</evidence>
<gene>
    <name evidence="20" type="ORF">SAMN04488505_102173</name>
</gene>
<dbReference type="InterPro" id="IPR006415">
    <property type="entry name" value="P-type_ATPase_IIIB"/>
</dbReference>
<dbReference type="GO" id="GO:0015444">
    <property type="term" value="F:P-type magnesium transporter activity"/>
    <property type="evidence" value="ECO:0007669"/>
    <property type="project" value="UniProtKB-EC"/>
</dbReference>
<sequence>MQSPLSYSLQEIAAKENCEVLTMLAVNADTGLAAAEAARRLKQYGPNSIEDKTRTSELLLLLHHFKNPLVIILLVAAIISSFMGEGVNAAIISFIIILSISMDYWQEKGARKAVEALKKSVTSKALALRDAVLLEILPEELCPGDIIALSAGKIVPADARVIFAKDLLVNQSSLTGESFPAEKTSGAVQKPSDDLTSMSNIVFMGSSIISGSAEAIVINTGAGTAFGKIAEKLRQRPEISDFAHGMQKFGYLIMRVTMILVLFIFLINIVLKHNLLDAFMFSIAIAVGLTPELLPVVMSVAMSKGAMRIAAKGVIVKNIAAIPNFGSMEILCTDKTGTITEDKIRLEKCISMNGMDVPDLLRLAYLNSFFQSGIKNPLDNAVLTFTIPDISAFQKVDEIPFDFYRKRGSVIVKHNDKHLLICKGAPEEIWKICMGKDGLASNEHQVYNSLSQEGFRVLAVATREFIPRNGYTKADEEQLQFQGFITFMDPPKEDAAQVIQSLAEMGVEIKIITGDNHMVTEKICRDIGLPVKGIMLGTEMANIPDDALQKKASATTIFARFSPDQKNRIIHALKAYHRSVGYLGDGINDAPSLRTADIGITVDSATDVAKEAADIILTQKHLLVLKEGILEGRKTFGNTMKYILMDLSSNFGNMFSVAAATLLLPFLPMLPVQILINNFLYDLSQIALPSDNVDSSYVKKPHSWDIHMIRNFMFAYGILSSLFDLAAFYLLYNFFKVSQPQFRTGWFMESLATQVLVVFIIRTNRLPFIQSKPSALLIISALLCLLAGWSLPYLPFAGVLGFAPLQLHIVGYLSGVVIMYLACAELLKRVIHRYTIKQ</sequence>
<dbReference type="SFLD" id="SFLDG00002">
    <property type="entry name" value="C1.7:_P-type_atpase_like"/>
    <property type="match status" value="1"/>
</dbReference>
<evidence type="ECO:0000256" key="2">
    <source>
        <dbReference type="ARBA" id="ARBA00004429"/>
    </source>
</evidence>
<evidence type="ECO:0000256" key="16">
    <source>
        <dbReference type="ARBA" id="ARBA00029806"/>
    </source>
</evidence>
<feature type="domain" description="Cation-transporting P-type ATPase N-terminal" evidence="19">
    <location>
        <begin position="11"/>
        <end position="85"/>
    </location>
</feature>
<dbReference type="Pfam" id="PF00690">
    <property type="entry name" value="Cation_ATPase_N"/>
    <property type="match status" value="1"/>
</dbReference>